<evidence type="ECO:0000256" key="3">
    <source>
        <dbReference type="ARBA" id="ARBA00022989"/>
    </source>
</evidence>
<feature type="transmembrane region" description="Helical" evidence="5">
    <location>
        <begin position="416"/>
        <end position="439"/>
    </location>
</feature>
<dbReference type="InterPro" id="IPR005829">
    <property type="entry name" value="Sugar_transporter_CS"/>
</dbReference>
<evidence type="ECO:0000313" key="8">
    <source>
        <dbReference type="Proteomes" id="UP001175271"/>
    </source>
</evidence>
<comment type="caution">
    <text evidence="7">The sequence shown here is derived from an EMBL/GenBank/DDBJ whole genome shotgun (WGS) entry which is preliminary data.</text>
</comment>
<comment type="subcellular location">
    <subcellularLocation>
        <location evidence="1">Membrane</location>
        <topology evidence="1">Multi-pass membrane protein</topology>
    </subcellularLocation>
</comment>
<evidence type="ECO:0000259" key="6">
    <source>
        <dbReference type="PROSITE" id="PS50850"/>
    </source>
</evidence>
<keyword evidence="2 5" id="KW-0812">Transmembrane</keyword>
<feature type="transmembrane region" description="Helical" evidence="5">
    <location>
        <begin position="198"/>
        <end position="218"/>
    </location>
</feature>
<dbReference type="Gene3D" id="1.20.1250.20">
    <property type="entry name" value="MFS general substrate transporter like domains"/>
    <property type="match status" value="1"/>
</dbReference>
<evidence type="ECO:0000313" key="7">
    <source>
        <dbReference type="EMBL" id="KAK0399406.1"/>
    </source>
</evidence>
<dbReference type="SUPFAM" id="SSF103473">
    <property type="entry name" value="MFS general substrate transporter"/>
    <property type="match status" value="1"/>
</dbReference>
<feature type="transmembrane region" description="Helical" evidence="5">
    <location>
        <begin position="130"/>
        <end position="154"/>
    </location>
</feature>
<proteinExistence type="predicted"/>
<dbReference type="Proteomes" id="UP001175271">
    <property type="component" value="Unassembled WGS sequence"/>
</dbReference>
<dbReference type="PANTHER" id="PTHR23503">
    <property type="entry name" value="SOLUTE CARRIER FAMILY 2"/>
    <property type="match status" value="1"/>
</dbReference>
<dbReference type="GO" id="GO:0016020">
    <property type="term" value="C:membrane"/>
    <property type="evidence" value="ECO:0007669"/>
    <property type="project" value="UniProtKB-SubCell"/>
</dbReference>
<dbReference type="PRINTS" id="PR00171">
    <property type="entry name" value="SUGRTRNSPORT"/>
</dbReference>
<evidence type="ECO:0000256" key="4">
    <source>
        <dbReference type="ARBA" id="ARBA00023136"/>
    </source>
</evidence>
<feature type="transmembrane region" description="Helical" evidence="5">
    <location>
        <begin position="105"/>
        <end position="124"/>
    </location>
</feature>
<keyword evidence="3 5" id="KW-1133">Transmembrane helix</keyword>
<feature type="transmembrane region" description="Helical" evidence="5">
    <location>
        <begin position="445"/>
        <end position="466"/>
    </location>
</feature>
<dbReference type="InterPro" id="IPR003663">
    <property type="entry name" value="Sugar/inositol_transpt"/>
</dbReference>
<dbReference type="InterPro" id="IPR005828">
    <property type="entry name" value="MFS_sugar_transport-like"/>
</dbReference>
<feature type="transmembrane region" description="Helical" evidence="5">
    <location>
        <begin position="382"/>
        <end position="404"/>
    </location>
</feature>
<dbReference type="AlphaFoldDB" id="A0AA39LIX8"/>
<feature type="transmembrane region" description="Helical" evidence="5">
    <location>
        <begin position="20"/>
        <end position="41"/>
    </location>
</feature>
<dbReference type="EMBL" id="JAUCMV010000005">
    <property type="protein sequence ID" value="KAK0399406.1"/>
    <property type="molecule type" value="Genomic_DNA"/>
</dbReference>
<feature type="transmembrane region" description="Helical" evidence="5">
    <location>
        <begin position="349"/>
        <end position="370"/>
    </location>
</feature>
<feature type="transmembrane region" description="Helical" evidence="5">
    <location>
        <begin position="317"/>
        <end position="337"/>
    </location>
</feature>
<dbReference type="InterPro" id="IPR045263">
    <property type="entry name" value="GLUT"/>
</dbReference>
<feature type="transmembrane region" description="Helical" evidence="5">
    <location>
        <begin position="72"/>
        <end position="93"/>
    </location>
</feature>
<name>A0AA39LIX8_9BILA</name>
<dbReference type="GO" id="GO:0015149">
    <property type="term" value="F:hexose transmembrane transporter activity"/>
    <property type="evidence" value="ECO:0007669"/>
    <property type="project" value="TreeGrafter"/>
</dbReference>
<accession>A0AA39LIX8</accession>
<feature type="domain" description="Major facilitator superfamily (MFS) profile" evidence="6">
    <location>
        <begin position="24"/>
        <end position="470"/>
    </location>
</feature>
<evidence type="ECO:0000256" key="5">
    <source>
        <dbReference type="SAM" id="Phobius"/>
    </source>
</evidence>
<keyword evidence="8" id="KW-1185">Reference proteome</keyword>
<dbReference type="PANTHER" id="PTHR23503:SF50">
    <property type="entry name" value="MAJOR FACILITATOR SUPERFAMILY (MFS) PROFILE DOMAIN-CONTAINING PROTEIN"/>
    <property type="match status" value="1"/>
</dbReference>
<keyword evidence="4 5" id="KW-0472">Membrane</keyword>
<feature type="transmembrane region" description="Helical" evidence="5">
    <location>
        <begin position="282"/>
        <end position="305"/>
    </location>
</feature>
<gene>
    <name evidence="7" type="ORF">QR680_003030</name>
</gene>
<dbReference type="Pfam" id="PF00083">
    <property type="entry name" value="Sugar_tr"/>
    <property type="match status" value="1"/>
</dbReference>
<evidence type="ECO:0000256" key="2">
    <source>
        <dbReference type="ARBA" id="ARBA00022692"/>
    </source>
</evidence>
<dbReference type="PROSITE" id="PS50850">
    <property type="entry name" value="MFS"/>
    <property type="match status" value="1"/>
</dbReference>
<dbReference type="PROSITE" id="PS00217">
    <property type="entry name" value="SUGAR_TRANSPORT_2"/>
    <property type="match status" value="1"/>
</dbReference>
<dbReference type="InterPro" id="IPR036259">
    <property type="entry name" value="MFS_trans_sf"/>
</dbReference>
<reference evidence="7" key="1">
    <citation type="submission" date="2023-06" db="EMBL/GenBank/DDBJ databases">
        <title>Genomic analysis of the entomopathogenic nematode Steinernema hermaphroditum.</title>
        <authorList>
            <person name="Schwarz E.M."/>
            <person name="Heppert J.K."/>
            <person name="Baniya A."/>
            <person name="Schwartz H.T."/>
            <person name="Tan C.-H."/>
            <person name="Antoshechkin I."/>
            <person name="Sternberg P.W."/>
            <person name="Goodrich-Blair H."/>
            <person name="Dillman A.R."/>
        </authorList>
    </citation>
    <scope>NUCLEOTIDE SEQUENCE</scope>
    <source>
        <strain evidence="7">PS9179</strain>
        <tissue evidence="7">Whole animal</tissue>
    </source>
</reference>
<organism evidence="7 8">
    <name type="scientific">Steinernema hermaphroditum</name>
    <dbReference type="NCBI Taxonomy" id="289476"/>
    <lineage>
        <taxon>Eukaryota</taxon>
        <taxon>Metazoa</taxon>
        <taxon>Ecdysozoa</taxon>
        <taxon>Nematoda</taxon>
        <taxon>Chromadorea</taxon>
        <taxon>Rhabditida</taxon>
        <taxon>Tylenchina</taxon>
        <taxon>Panagrolaimomorpha</taxon>
        <taxon>Strongyloidoidea</taxon>
        <taxon>Steinernematidae</taxon>
        <taxon>Steinernema</taxon>
    </lineage>
</organism>
<feature type="transmembrane region" description="Helical" evidence="5">
    <location>
        <begin position="166"/>
        <end position="186"/>
    </location>
</feature>
<protein>
    <recommendedName>
        <fullName evidence="6">Major facilitator superfamily (MFS) profile domain-containing protein</fullName>
    </recommendedName>
</protein>
<dbReference type="InterPro" id="IPR020846">
    <property type="entry name" value="MFS_dom"/>
</dbReference>
<evidence type="ECO:0000256" key="1">
    <source>
        <dbReference type="ARBA" id="ARBA00004141"/>
    </source>
</evidence>
<sequence>MAISLNVDIFMSTMKHQTRLVLIMVNVVILAILPVGFHMVVLNVPTPVVQNAIRTSLLQEFNYYIEQNALNVLWSLIVSSQSIGALIGCYFILPMIGSYGTKSALLLLSNSVLVLGSITMASAFTTLTPFLLLGGRILTGVYVGLACSLVPMYVHEIAPPDLRGAISCSVHIAVCIGSALGAILSLDSILGGTEVWGILMLVPAGIGALQILLSIYIIPESPNYYIRYQHCGKASKSVDFYYHPSKDEHYNAVIYYEQLVPEMPEQLSIKRVFSIPAIRNDVFIGMVVSAAQVFSGSMATISYSTSMFSSVSFVEPLIPFLPAFGSLLSAFLTLPALKLVDTCGRRPLLLNTLCLCAAADFLLTCFSLISQRYQSQWSSYCFGVAFLIYGVGYNLGVGPLAYFIPAELVERDAASVALGAAVSANWVSTLFTTLVYYPLNEAVGGYSYLLFAIPTAFFTLILYAVLPETKPVKIVKRVSTGLGRETERLSRIHSGYGAVNNDMTV</sequence>